<dbReference type="KEGG" id="aba:Acid345_3113"/>
<feature type="domain" description="FAD dependent oxidoreductase" evidence="1">
    <location>
        <begin position="28"/>
        <end position="382"/>
    </location>
</feature>
<organism evidence="2 3">
    <name type="scientific">Koribacter versatilis (strain Ellin345)</name>
    <dbReference type="NCBI Taxonomy" id="204669"/>
    <lineage>
        <taxon>Bacteria</taxon>
        <taxon>Pseudomonadati</taxon>
        <taxon>Acidobacteriota</taxon>
        <taxon>Terriglobia</taxon>
        <taxon>Terriglobales</taxon>
        <taxon>Candidatus Korobacteraceae</taxon>
        <taxon>Candidatus Korobacter</taxon>
    </lineage>
</organism>
<dbReference type="SUPFAM" id="SSF51905">
    <property type="entry name" value="FAD/NAD(P)-binding domain"/>
    <property type="match status" value="1"/>
</dbReference>
<dbReference type="HOGENOM" id="CLU_007884_3_3_0"/>
<dbReference type="Gene3D" id="3.30.9.10">
    <property type="entry name" value="D-Amino Acid Oxidase, subunit A, domain 2"/>
    <property type="match status" value="1"/>
</dbReference>
<evidence type="ECO:0000313" key="3">
    <source>
        <dbReference type="Proteomes" id="UP000002432"/>
    </source>
</evidence>
<dbReference type="STRING" id="204669.Acid345_3113"/>
<dbReference type="PANTHER" id="PTHR13847:SF281">
    <property type="entry name" value="FAD DEPENDENT OXIDOREDUCTASE DOMAIN-CONTAINING PROTEIN"/>
    <property type="match status" value="1"/>
</dbReference>
<dbReference type="InterPro" id="IPR036188">
    <property type="entry name" value="FAD/NAD-bd_sf"/>
</dbReference>
<evidence type="ECO:0000259" key="1">
    <source>
        <dbReference type="Pfam" id="PF01266"/>
    </source>
</evidence>
<dbReference type="PANTHER" id="PTHR13847">
    <property type="entry name" value="SARCOSINE DEHYDROGENASE-RELATED"/>
    <property type="match status" value="1"/>
</dbReference>
<accession>Q1ILY6</accession>
<dbReference type="Pfam" id="PF01266">
    <property type="entry name" value="DAO"/>
    <property type="match status" value="1"/>
</dbReference>
<dbReference type="Gene3D" id="3.50.50.60">
    <property type="entry name" value="FAD/NAD(P)-binding domain"/>
    <property type="match status" value="1"/>
</dbReference>
<dbReference type="AlphaFoldDB" id="Q1ILY6"/>
<sequence>MNYTERNFWLDTVEMPRGSDVPVPERADVAVIGAGFTGLSAARTLAKLGARVVVLEAETVGWGASSRNGGMVLTGMKLSNEVLQKRYGFEATKRMYDASLASIDYVEQVVKEDQIECDFSRCGHLEVANKQSHFDAYARVAEMTARDFGHTLHIIPKSALKSEIGAEMYFGGMVDEDSAGVNPARYVAGLGLAALKAGACVFERARVQSIDRVGSGFRLTTSKGTIEAKDVLIATSGYTGKLSRPLLKRVIPIGSFIIATEKIDAALANELIPHNRMVYDSLNFLHYWRRTPDDRILFGGRAAFFPETSNTIRKSEEILQRDLVAIHPQLKNTKVEYAWGGTLDFTFDVMPHAGEFDGVHYALGYAGHGVAMATYLGMLMAEKLAGKADRNPFAGIPFPGAPLGLYNGQPWFLPFAAAYYKVLDFIS</sequence>
<protein>
    <submittedName>
        <fullName evidence="2">FAD dependent oxidoreductase</fullName>
    </submittedName>
</protein>
<dbReference type="GO" id="GO:0005737">
    <property type="term" value="C:cytoplasm"/>
    <property type="evidence" value="ECO:0007669"/>
    <property type="project" value="TreeGrafter"/>
</dbReference>
<dbReference type="Proteomes" id="UP000002432">
    <property type="component" value="Chromosome"/>
</dbReference>
<proteinExistence type="predicted"/>
<dbReference type="OrthoDB" id="571248at2"/>
<evidence type="ECO:0000313" key="2">
    <source>
        <dbReference type="EMBL" id="ABF42114.1"/>
    </source>
</evidence>
<name>Q1ILY6_KORVE</name>
<reference evidence="2 3" key="1">
    <citation type="journal article" date="2009" name="Appl. Environ. Microbiol.">
        <title>Three genomes from the phylum Acidobacteria provide insight into the lifestyles of these microorganisms in soils.</title>
        <authorList>
            <person name="Ward N.L."/>
            <person name="Challacombe J.F."/>
            <person name="Janssen P.H."/>
            <person name="Henrissat B."/>
            <person name="Coutinho P.M."/>
            <person name="Wu M."/>
            <person name="Xie G."/>
            <person name="Haft D.H."/>
            <person name="Sait M."/>
            <person name="Badger J."/>
            <person name="Barabote R.D."/>
            <person name="Bradley B."/>
            <person name="Brettin T.S."/>
            <person name="Brinkac L.M."/>
            <person name="Bruce D."/>
            <person name="Creasy T."/>
            <person name="Daugherty S.C."/>
            <person name="Davidsen T.M."/>
            <person name="DeBoy R.T."/>
            <person name="Detter J.C."/>
            <person name="Dodson R.J."/>
            <person name="Durkin A.S."/>
            <person name="Ganapathy A."/>
            <person name="Gwinn-Giglio M."/>
            <person name="Han C.S."/>
            <person name="Khouri H."/>
            <person name="Kiss H."/>
            <person name="Kothari S.P."/>
            <person name="Madupu R."/>
            <person name="Nelson K.E."/>
            <person name="Nelson W.C."/>
            <person name="Paulsen I."/>
            <person name="Penn K."/>
            <person name="Ren Q."/>
            <person name="Rosovitz M.J."/>
            <person name="Selengut J.D."/>
            <person name="Shrivastava S."/>
            <person name="Sullivan S.A."/>
            <person name="Tapia R."/>
            <person name="Thompson L.S."/>
            <person name="Watkins K.L."/>
            <person name="Yang Q."/>
            <person name="Yu C."/>
            <person name="Zafar N."/>
            <person name="Zhou L."/>
            <person name="Kuske C.R."/>
        </authorList>
    </citation>
    <scope>NUCLEOTIDE SEQUENCE [LARGE SCALE GENOMIC DNA]</scope>
    <source>
        <strain evidence="2 3">Ellin345</strain>
    </source>
</reference>
<keyword evidence="3" id="KW-1185">Reference proteome</keyword>
<dbReference type="EnsemblBacteria" id="ABF42114">
    <property type="protein sequence ID" value="ABF42114"/>
    <property type="gene ID" value="Acid345_3113"/>
</dbReference>
<dbReference type="eggNOG" id="COG0665">
    <property type="taxonomic scope" value="Bacteria"/>
</dbReference>
<dbReference type="InterPro" id="IPR006076">
    <property type="entry name" value="FAD-dep_OxRdtase"/>
</dbReference>
<dbReference type="RefSeq" id="WP_011523913.1">
    <property type="nucleotide sequence ID" value="NC_008009.1"/>
</dbReference>
<gene>
    <name evidence="2" type="ordered locus">Acid345_3113</name>
</gene>
<dbReference type="EMBL" id="CP000360">
    <property type="protein sequence ID" value="ABF42114.1"/>
    <property type="molecule type" value="Genomic_DNA"/>
</dbReference>